<dbReference type="RefSeq" id="WP_342372009.1">
    <property type="nucleotide sequence ID" value="NZ_CP115965.1"/>
</dbReference>
<evidence type="ECO:0000313" key="2">
    <source>
        <dbReference type="EMBL" id="WZW97703.1"/>
    </source>
</evidence>
<feature type="region of interest" description="Disordered" evidence="1">
    <location>
        <begin position="150"/>
        <end position="187"/>
    </location>
</feature>
<dbReference type="Proteomes" id="UP001434337">
    <property type="component" value="Chromosome"/>
</dbReference>
<feature type="compositionally biased region" description="Polar residues" evidence="1">
    <location>
        <begin position="175"/>
        <end position="187"/>
    </location>
</feature>
<organism evidence="2 3">
    <name type="scientific">Propioniciclava soli</name>
    <dbReference type="NCBI Taxonomy" id="2775081"/>
    <lineage>
        <taxon>Bacteria</taxon>
        <taxon>Bacillati</taxon>
        <taxon>Actinomycetota</taxon>
        <taxon>Actinomycetes</taxon>
        <taxon>Propionibacteriales</taxon>
        <taxon>Propionibacteriaceae</taxon>
        <taxon>Propioniciclava</taxon>
    </lineage>
</organism>
<protein>
    <submittedName>
        <fullName evidence="2">Uncharacterized protein</fullName>
    </submittedName>
</protein>
<name>A0ABZ3C4J0_9ACTN</name>
<evidence type="ECO:0000313" key="3">
    <source>
        <dbReference type="Proteomes" id="UP001434337"/>
    </source>
</evidence>
<proteinExistence type="predicted"/>
<accession>A0ABZ3C4J0</accession>
<dbReference type="EMBL" id="CP115965">
    <property type="protein sequence ID" value="WZW97703.1"/>
    <property type="molecule type" value="Genomic_DNA"/>
</dbReference>
<keyword evidence="3" id="KW-1185">Reference proteome</keyword>
<reference evidence="2 3" key="1">
    <citation type="journal article" date="2023" name="Environ Microbiome">
        <title>A coral-associated actinobacterium mitigates coral bleaching under heat stress.</title>
        <authorList>
            <person name="Li J."/>
            <person name="Zou Y."/>
            <person name="Li Q."/>
            <person name="Zhang J."/>
            <person name="Bourne D.G."/>
            <person name="Lyu Y."/>
            <person name="Liu C."/>
            <person name="Zhang S."/>
        </authorList>
    </citation>
    <scope>NUCLEOTIDE SEQUENCE [LARGE SCALE GENOMIC DNA]</scope>
    <source>
        <strain evidence="2 3">SCSIO 13291</strain>
    </source>
</reference>
<gene>
    <name evidence="2" type="ORF">PCC79_12440</name>
</gene>
<evidence type="ECO:0000256" key="1">
    <source>
        <dbReference type="SAM" id="MobiDB-lite"/>
    </source>
</evidence>
<sequence>MAHQRDAIRVAAGWASAALSASGYEADFTPKSLAALDAFFDDEVRARAPRRRGLLATEREERLQAFDIYVGEVIRRAAGGAWLVDGVALSDASFDATTDASTDEEQARPALTLRLADGSVVDPVARVLARFAGDIGAGLVGFGVECGVAPPVPDPEPVRPRRRFLSRASGAPRQASMSRTSGATVVP</sequence>